<protein>
    <recommendedName>
        <fullName evidence="1">F-box domain-containing protein</fullName>
    </recommendedName>
</protein>
<dbReference type="InterPro" id="IPR001810">
    <property type="entry name" value="F-box_dom"/>
</dbReference>
<name>A0A2L2T728_9HYPO</name>
<evidence type="ECO:0000313" key="3">
    <source>
        <dbReference type="Proteomes" id="UP000245910"/>
    </source>
</evidence>
<accession>A0A2L2T728</accession>
<reference evidence="3" key="1">
    <citation type="submission" date="2014-10" db="EMBL/GenBank/DDBJ databases">
        <authorList>
            <person name="King R."/>
        </authorList>
    </citation>
    <scope>NUCLEOTIDE SEQUENCE [LARGE SCALE GENOMIC DNA]</scope>
    <source>
        <strain evidence="3">A3/5</strain>
    </source>
</reference>
<dbReference type="SUPFAM" id="SSF81383">
    <property type="entry name" value="F-box domain"/>
    <property type="match status" value="1"/>
</dbReference>
<evidence type="ECO:0000313" key="2">
    <source>
        <dbReference type="EMBL" id="CEI65529.1"/>
    </source>
</evidence>
<dbReference type="Pfam" id="PF00646">
    <property type="entry name" value="F-box"/>
    <property type="match status" value="1"/>
</dbReference>
<dbReference type="AlphaFoldDB" id="A0A2L2T728"/>
<dbReference type="EMBL" id="LN649229">
    <property type="protein sequence ID" value="CEI65529.1"/>
    <property type="molecule type" value="Genomic_DNA"/>
</dbReference>
<dbReference type="Proteomes" id="UP000245910">
    <property type="component" value="Chromosome I"/>
</dbReference>
<dbReference type="InterPro" id="IPR036047">
    <property type="entry name" value="F-box-like_dom_sf"/>
</dbReference>
<sequence>MAEKTPTDSRLEGLPPELLSEVGRCMPLEDLKNMAVTSKKMRRYFSEWLFHSVAIKGDRCEVVKKMETLLPLINTEMGQMMVSNVK</sequence>
<keyword evidence="3" id="KW-1185">Reference proteome</keyword>
<feature type="domain" description="F-box" evidence="1">
    <location>
        <begin position="12"/>
        <end position="45"/>
    </location>
</feature>
<evidence type="ECO:0000259" key="1">
    <source>
        <dbReference type="Pfam" id="PF00646"/>
    </source>
</evidence>
<organism evidence="2 3">
    <name type="scientific">Fusarium venenatum</name>
    <dbReference type="NCBI Taxonomy" id="56646"/>
    <lineage>
        <taxon>Eukaryota</taxon>
        <taxon>Fungi</taxon>
        <taxon>Dikarya</taxon>
        <taxon>Ascomycota</taxon>
        <taxon>Pezizomycotina</taxon>
        <taxon>Sordariomycetes</taxon>
        <taxon>Hypocreomycetidae</taxon>
        <taxon>Hypocreales</taxon>
        <taxon>Nectriaceae</taxon>
        <taxon>Fusarium</taxon>
    </lineage>
</organism>
<proteinExistence type="predicted"/>